<evidence type="ECO:0000313" key="2">
    <source>
        <dbReference type="EMBL" id="MFF5296029.1"/>
    </source>
</evidence>
<evidence type="ECO:0000259" key="1">
    <source>
        <dbReference type="SMART" id="SM00065"/>
    </source>
</evidence>
<gene>
    <name evidence="2" type="ORF">ACFY35_41905</name>
</gene>
<comment type="caution">
    <text evidence="2">The sequence shown here is derived from an EMBL/GenBank/DDBJ whole genome shotgun (WGS) entry which is preliminary data.</text>
</comment>
<dbReference type="InterPro" id="IPR003018">
    <property type="entry name" value="GAF"/>
</dbReference>
<dbReference type="Pfam" id="PF01590">
    <property type="entry name" value="GAF"/>
    <property type="match status" value="1"/>
</dbReference>
<dbReference type="PANTHER" id="PTHR43102:SF2">
    <property type="entry name" value="GAF DOMAIN-CONTAINING PROTEIN"/>
    <property type="match status" value="1"/>
</dbReference>
<organism evidence="2 3">
    <name type="scientific">Paractinoplanes globisporus</name>
    <dbReference type="NCBI Taxonomy" id="113565"/>
    <lineage>
        <taxon>Bacteria</taxon>
        <taxon>Bacillati</taxon>
        <taxon>Actinomycetota</taxon>
        <taxon>Actinomycetes</taxon>
        <taxon>Micromonosporales</taxon>
        <taxon>Micromonosporaceae</taxon>
        <taxon>Paractinoplanes</taxon>
    </lineage>
</organism>
<dbReference type="SMART" id="SM00065">
    <property type="entry name" value="GAF"/>
    <property type="match status" value="1"/>
</dbReference>
<dbReference type="Proteomes" id="UP001602245">
    <property type="component" value="Unassembled WGS sequence"/>
</dbReference>
<feature type="domain" description="GAF" evidence="1">
    <location>
        <begin position="25"/>
        <end position="160"/>
    </location>
</feature>
<reference evidence="2 3" key="1">
    <citation type="submission" date="2024-10" db="EMBL/GenBank/DDBJ databases">
        <title>The Natural Products Discovery Center: Release of the First 8490 Sequenced Strains for Exploring Actinobacteria Biosynthetic Diversity.</title>
        <authorList>
            <person name="Kalkreuter E."/>
            <person name="Kautsar S.A."/>
            <person name="Yang D."/>
            <person name="Bader C.D."/>
            <person name="Teijaro C.N."/>
            <person name="Fluegel L."/>
            <person name="Davis C.M."/>
            <person name="Simpson J.R."/>
            <person name="Lauterbach L."/>
            <person name="Steele A.D."/>
            <person name="Gui C."/>
            <person name="Meng S."/>
            <person name="Li G."/>
            <person name="Viehrig K."/>
            <person name="Ye F."/>
            <person name="Su P."/>
            <person name="Kiefer A.F."/>
            <person name="Nichols A."/>
            <person name="Cepeda A.J."/>
            <person name="Yan W."/>
            <person name="Fan B."/>
            <person name="Jiang Y."/>
            <person name="Adhikari A."/>
            <person name="Zheng C.-J."/>
            <person name="Schuster L."/>
            <person name="Cowan T.M."/>
            <person name="Smanski M.J."/>
            <person name="Chevrette M.G."/>
            <person name="De Carvalho L.P.S."/>
            <person name="Shen B."/>
        </authorList>
    </citation>
    <scope>NUCLEOTIDE SEQUENCE [LARGE SCALE GENOMIC DNA]</scope>
    <source>
        <strain evidence="2 3">NPDC000087</strain>
    </source>
</reference>
<dbReference type="SUPFAM" id="SSF55781">
    <property type="entry name" value="GAF domain-like"/>
    <property type="match status" value="1"/>
</dbReference>
<keyword evidence="3" id="KW-1185">Reference proteome</keyword>
<dbReference type="RefSeq" id="WP_020516232.1">
    <property type="nucleotide sequence ID" value="NZ_JBIAZU010000008.1"/>
</dbReference>
<sequence length="173" mass="18663">MGSRATLTDTARLRRLRDCGLLDGVHSGTLDRLARAAAHHVRAARAQVSLITADRRVVAGQAGPPLPHSFCRMVVDTDAPLLISDARVDDRVSGHPAIADGVIAYAGFPVRDSEGYPLGAFSVAHDQPLDWEPRDLLLVEDLASAAETEISLRAEAGRLRQLLETHGFKITFP</sequence>
<dbReference type="PANTHER" id="PTHR43102">
    <property type="entry name" value="SLR1143 PROTEIN"/>
    <property type="match status" value="1"/>
</dbReference>
<dbReference type="Gene3D" id="3.30.450.40">
    <property type="match status" value="1"/>
</dbReference>
<proteinExistence type="predicted"/>
<dbReference type="EMBL" id="JBIAZU010000008">
    <property type="protein sequence ID" value="MFF5296029.1"/>
    <property type="molecule type" value="Genomic_DNA"/>
</dbReference>
<accession>A0ABW6WRV9</accession>
<protein>
    <submittedName>
        <fullName evidence="2">GAF domain-containing protein</fullName>
    </submittedName>
</protein>
<evidence type="ECO:0000313" key="3">
    <source>
        <dbReference type="Proteomes" id="UP001602245"/>
    </source>
</evidence>
<dbReference type="InterPro" id="IPR029016">
    <property type="entry name" value="GAF-like_dom_sf"/>
</dbReference>
<name>A0ABW6WRV9_9ACTN</name>